<organism evidence="8 9">
    <name type="scientific">Streptococcus parasuis</name>
    <dbReference type="NCBI Taxonomy" id="1501662"/>
    <lineage>
        <taxon>Bacteria</taxon>
        <taxon>Bacillati</taxon>
        <taxon>Bacillota</taxon>
        <taxon>Bacilli</taxon>
        <taxon>Lactobacillales</taxon>
        <taxon>Streptococcaceae</taxon>
        <taxon>Streptococcus</taxon>
    </lineage>
</organism>
<dbReference type="Proteomes" id="UP000291525">
    <property type="component" value="Unassembled WGS sequence"/>
</dbReference>
<dbReference type="GO" id="GO:0005886">
    <property type="term" value="C:plasma membrane"/>
    <property type="evidence" value="ECO:0007669"/>
    <property type="project" value="UniProtKB-SubCell"/>
</dbReference>
<comment type="subcellular location">
    <subcellularLocation>
        <location evidence="1">Cell membrane</location>
        <topology evidence="1">Multi-pass membrane protein</topology>
    </subcellularLocation>
</comment>
<dbReference type="Pfam" id="PF02417">
    <property type="entry name" value="Chromate_transp"/>
    <property type="match status" value="2"/>
</dbReference>
<feature type="transmembrane region" description="Helical" evidence="7">
    <location>
        <begin position="147"/>
        <end position="178"/>
    </location>
</feature>
<accession>A0A4Q8L3G8</accession>
<keyword evidence="3" id="KW-1003">Cell membrane</keyword>
<dbReference type="PANTHER" id="PTHR33567:SF3">
    <property type="entry name" value="CHROMATE ION TRANSPORTER (EUROFUNG)"/>
    <property type="match status" value="1"/>
</dbReference>
<evidence type="ECO:0000313" key="8">
    <source>
        <dbReference type="EMBL" id="TAA14873.1"/>
    </source>
</evidence>
<keyword evidence="5 7" id="KW-1133">Transmembrane helix</keyword>
<gene>
    <name evidence="8" type="ORF">EXW74_01500</name>
</gene>
<comment type="caution">
    <text evidence="8">The sequence shown here is derived from an EMBL/GenBank/DDBJ whole genome shotgun (WGS) entry which is preliminary data.</text>
</comment>
<proteinExistence type="inferred from homology"/>
<dbReference type="AlphaFoldDB" id="A0A4Q8L3G8"/>
<name>A0A4Q8L3G8_9STRE</name>
<comment type="similarity">
    <text evidence="2">Belongs to the chromate ion transporter (CHR) (TC 2.A.51) family.</text>
</comment>
<reference evidence="8 9" key="1">
    <citation type="submission" date="2019-02" db="EMBL/GenBank/DDBJ databases">
        <title>First genome of the species Streptococcus parasuis.</title>
        <authorList>
            <person name="Stevens M.J.A."/>
            <person name="Stephan R."/>
        </authorList>
    </citation>
    <scope>NUCLEOTIDE SEQUENCE [LARGE SCALE GENOMIC DNA]</scope>
    <source>
        <strain evidence="8 9">4253</strain>
    </source>
</reference>
<dbReference type="PANTHER" id="PTHR33567">
    <property type="entry name" value="CHROMATE ION TRANSPORTER (EUROFUNG)"/>
    <property type="match status" value="1"/>
</dbReference>
<dbReference type="OrthoDB" id="9788907at2"/>
<evidence type="ECO:0000256" key="2">
    <source>
        <dbReference type="ARBA" id="ARBA00005262"/>
    </source>
</evidence>
<evidence type="ECO:0000256" key="1">
    <source>
        <dbReference type="ARBA" id="ARBA00004651"/>
    </source>
</evidence>
<dbReference type="PIRSF" id="PIRSF004810">
    <property type="entry name" value="ChrA"/>
    <property type="match status" value="1"/>
</dbReference>
<dbReference type="GO" id="GO:0015109">
    <property type="term" value="F:chromate transmembrane transporter activity"/>
    <property type="evidence" value="ECO:0007669"/>
    <property type="project" value="InterPro"/>
</dbReference>
<feature type="transmembrane region" description="Helical" evidence="7">
    <location>
        <begin position="334"/>
        <end position="351"/>
    </location>
</feature>
<evidence type="ECO:0000256" key="4">
    <source>
        <dbReference type="ARBA" id="ARBA00022692"/>
    </source>
</evidence>
<evidence type="ECO:0000256" key="5">
    <source>
        <dbReference type="ARBA" id="ARBA00022989"/>
    </source>
</evidence>
<sequence length="396" mass="44108">MKQAIDTREFIKTVVICTLASYGGPEAHYGVFSKEMVEKKKYISQEELTELIGIFSLLPGPSSTQTITAIGYRVGGPIIALTTLGIWIMPALFTMSLLGIILDWLTYHQQWQSLLTFLPATAIAFITYAAIQLTRKVIHSKNDGLEYLLFCCLAFLFIPWSVWMVLALLLFGGFLGILPNLFKVRDEMKQVTTHSKPKWFLVGIILLLAVSFESATFFWGGNISLFSSIYRYGYSVIGGGQVMIPLMIQDLVNGQHFLNQVDFLAGYTLDQAVPGPLFSFAAFVTSRSLTGSPFLILLLGMVGGALIFLPGTLLVFFATPLWQEYRNLHYVRHFLKGVSIVVAAIITWTAFKQMPLLNDSLSMWLVFLASLAFLLYKKIPAPLIVMASLLLGLLWG</sequence>
<dbReference type="InterPro" id="IPR003370">
    <property type="entry name" value="Chromate_transpt"/>
</dbReference>
<protein>
    <submittedName>
        <fullName evidence="8">Chromate transporter</fullName>
    </submittedName>
</protein>
<evidence type="ECO:0000256" key="7">
    <source>
        <dbReference type="SAM" id="Phobius"/>
    </source>
</evidence>
<dbReference type="InterPro" id="IPR014047">
    <property type="entry name" value="Chr_Tranpt_l_chain"/>
</dbReference>
<dbReference type="RefSeq" id="WP_130554387.1">
    <property type="nucleotide sequence ID" value="NZ_SHGT01000004.1"/>
</dbReference>
<feature type="transmembrane region" description="Helical" evidence="7">
    <location>
        <begin position="114"/>
        <end position="135"/>
    </location>
</feature>
<keyword evidence="6 7" id="KW-0472">Membrane</keyword>
<feature type="transmembrane region" description="Helical" evidence="7">
    <location>
        <begin position="199"/>
        <end position="220"/>
    </location>
</feature>
<evidence type="ECO:0000256" key="3">
    <source>
        <dbReference type="ARBA" id="ARBA00022475"/>
    </source>
</evidence>
<evidence type="ECO:0000256" key="6">
    <source>
        <dbReference type="ARBA" id="ARBA00023136"/>
    </source>
</evidence>
<feature type="transmembrane region" description="Helical" evidence="7">
    <location>
        <begin position="363"/>
        <end position="395"/>
    </location>
</feature>
<evidence type="ECO:0000313" key="9">
    <source>
        <dbReference type="Proteomes" id="UP000291525"/>
    </source>
</evidence>
<keyword evidence="4 7" id="KW-0812">Transmembrane</keyword>
<dbReference type="EMBL" id="SHGT01000004">
    <property type="protein sequence ID" value="TAA14873.1"/>
    <property type="molecule type" value="Genomic_DNA"/>
</dbReference>
<feature type="transmembrane region" description="Helical" evidence="7">
    <location>
        <begin position="78"/>
        <end position="102"/>
    </location>
</feature>
<feature type="transmembrane region" description="Helical" evidence="7">
    <location>
        <begin position="296"/>
        <end position="322"/>
    </location>
</feature>